<feature type="binding site" evidence="2">
    <location>
        <begin position="8"/>
        <end position="21"/>
    </location>
    <ligand>
        <name>ATP</name>
        <dbReference type="ChEBI" id="CHEBI:30616"/>
    </ligand>
</feature>
<name>A0A1C7I847_9FIRM</name>
<dbReference type="GO" id="GO:0006400">
    <property type="term" value="P:tRNA modification"/>
    <property type="evidence" value="ECO:0007669"/>
    <property type="project" value="UniProtKB-UniRule"/>
</dbReference>
<keyword evidence="2" id="KW-0963">Cytoplasm</keyword>
<keyword evidence="2" id="KW-0820">tRNA-binding</keyword>
<accession>A0A1C7I847</accession>
<dbReference type="InterPro" id="IPR014729">
    <property type="entry name" value="Rossmann-like_a/b/a_fold"/>
</dbReference>
<dbReference type="SUPFAM" id="SSF52374">
    <property type="entry name" value="Nucleotidylyl transferase"/>
    <property type="match status" value="1"/>
</dbReference>
<protein>
    <recommendedName>
        <fullName evidence="2">tRNA(Met) cytidine acetate ligase</fullName>
        <ecNumber evidence="2">6.3.4.-</ecNumber>
    </recommendedName>
</protein>
<keyword evidence="2" id="KW-0067">ATP-binding</keyword>
<dbReference type="HAMAP" id="MF_01539">
    <property type="entry name" value="TmcAL"/>
    <property type="match status" value="1"/>
</dbReference>
<comment type="caution">
    <text evidence="2">Lacks conserved residue(s) required for the propagation of feature annotation.</text>
</comment>
<evidence type="ECO:0000313" key="4">
    <source>
        <dbReference type="Proteomes" id="UP000092574"/>
    </source>
</evidence>
<dbReference type="AlphaFoldDB" id="A0A1C7I847"/>
<dbReference type="GO" id="GO:0000049">
    <property type="term" value="F:tRNA binding"/>
    <property type="evidence" value="ECO:0007669"/>
    <property type="project" value="UniProtKB-KW"/>
</dbReference>
<keyword evidence="2" id="KW-0547">Nucleotide-binding</keyword>
<keyword evidence="2" id="KW-0694">RNA-binding</keyword>
<reference evidence="3" key="1">
    <citation type="submission" date="2017-04" db="EMBL/GenBank/DDBJ databases">
        <title>Complete Genome Sequences of Twelve Strains of a Stable Defined Moderately Diverse Mouse Microbiota 2 (sDMDMm2).</title>
        <authorList>
            <person name="Uchimura Y."/>
            <person name="Wyss M."/>
            <person name="Brugiroux S."/>
            <person name="Limenitakis J.P."/>
            <person name="Stecher B."/>
            <person name="McCoy K.D."/>
            <person name="Macpherson A.J."/>
        </authorList>
    </citation>
    <scope>NUCLEOTIDE SEQUENCE</scope>
    <source>
        <strain evidence="3">YL58</strain>
    </source>
</reference>
<dbReference type="NCBIfam" id="NF010191">
    <property type="entry name" value="PRK13670.1"/>
    <property type="match status" value="1"/>
</dbReference>
<evidence type="ECO:0000256" key="2">
    <source>
        <dbReference type="HAMAP-Rule" id="MF_01539"/>
    </source>
</evidence>
<dbReference type="EC" id="6.3.4.-" evidence="2"/>
<dbReference type="GO" id="GO:0005524">
    <property type="term" value="F:ATP binding"/>
    <property type="evidence" value="ECO:0007669"/>
    <property type="project" value="UniProtKB-KW"/>
</dbReference>
<organism evidence="3 4">
    <name type="scientific">Blautia pseudococcoides</name>
    <dbReference type="NCBI Taxonomy" id="1796616"/>
    <lineage>
        <taxon>Bacteria</taxon>
        <taxon>Bacillati</taxon>
        <taxon>Bacillota</taxon>
        <taxon>Clostridia</taxon>
        <taxon>Lachnospirales</taxon>
        <taxon>Lachnospiraceae</taxon>
        <taxon>Blautia</taxon>
    </lineage>
</organism>
<dbReference type="STRING" id="1796616.A4V09_05040"/>
<dbReference type="PANTHER" id="PTHR37825:SF1">
    <property type="entry name" value="TRNA(MET) CYTIDINE ACETATE LIGASE"/>
    <property type="match status" value="1"/>
</dbReference>
<dbReference type="InterPro" id="IPR008513">
    <property type="entry name" value="tRNA(Met)_cyd_acetate_ligase"/>
</dbReference>
<sequence length="416" mass="46143">MSRITGIIAEYNPFHKGHAYHLKKARELTDAEHLVVIMSGDFVQRGAPALFDKYLRTRMALLNGADLVLELPVSSACASAEYFASGAVHVLDRLGCVDALCFGSESGDTTALAACAEALLTEHTAYQHTLRSLLKKGYSFPAARKEAFAALNRSESLSGLLDSPNNILGLEYIKALKRSNSKIQPSALKREGAGYHDKDLSASFSSATAIRNYLKEIPAGVKNVPSVYGKFLTKTMPRSAALLAADRLSGESPVWDDDFSLLLRYKLMLHTPQELSMYSDMSPELARRIHARLNEYQSFSQFSALLKTRELTYTRISRALLHVLLNIKAEERPISVPPYARILGFKKADRGLLREIKAKAEIPLITKAADHQKLLGETAREKFRQDLFASNLYETVRTQKNGTAFVNDIQKPPVIL</sequence>
<dbReference type="PANTHER" id="PTHR37825">
    <property type="entry name" value="TRNA(MET) CYTIDINE ACETATE LIGASE"/>
    <property type="match status" value="1"/>
</dbReference>
<feature type="binding site" evidence="2">
    <location>
        <position position="190"/>
    </location>
    <ligand>
        <name>ATP</name>
        <dbReference type="ChEBI" id="CHEBI:30616"/>
    </ligand>
</feature>
<keyword evidence="2" id="KW-0436">Ligase</keyword>
<comment type="catalytic activity">
    <reaction evidence="2">
        <text>cytidine(34) in elongator tRNA(Met) + acetate + ATP = N(4)-acetylcytidine(34) in elongator tRNA(Met) + AMP + diphosphate</text>
        <dbReference type="Rhea" id="RHEA:58144"/>
        <dbReference type="Rhea" id="RHEA-COMP:10693"/>
        <dbReference type="Rhea" id="RHEA-COMP:10694"/>
        <dbReference type="ChEBI" id="CHEBI:30089"/>
        <dbReference type="ChEBI" id="CHEBI:30616"/>
        <dbReference type="ChEBI" id="CHEBI:33019"/>
        <dbReference type="ChEBI" id="CHEBI:74900"/>
        <dbReference type="ChEBI" id="CHEBI:82748"/>
        <dbReference type="ChEBI" id="CHEBI:456215"/>
    </reaction>
</comment>
<evidence type="ECO:0000313" key="3">
    <source>
        <dbReference type="EMBL" id="ANU75178.1"/>
    </source>
</evidence>
<dbReference type="OrthoDB" id="9769796at2"/>
<comment type="similarity">
    <text evidence="2">Belongs to the TmcAL family.</text>
</comment>
<keyword evidence="1 2" id="KW-0819">tRNA processing</keyword>
<dbReference type="GO" id="GO:0016879">
    <property type="term" value="F:ligase activity, forming carbon-nitrogen bonds"/>
    <property type="evidence" value="ECO:0007669"/>
    <property type="project" value="UniProtKB-UniRule"/>
</dbReference>
<proteinExistence type="inferred from homology"/>
<dbReference type="Proteomes" id="UP000092574">
    <property type="component" value="Chromosome"/>
</dbReference>
<dbReference type="RefSeq" id="WP_065541393.1">
    <property type="nucleotide sequence ID" value="NZ_CP015405.2"/>
</dbReference>
<comment type="function">
    <text evidence="2">Catalyzes the formation of N(4)-acetylcytidine (ac(4)C) at the wobble position of elongator tRNA(Met), using acetate and ATP as substrates. First activates an acetate ion to form acetyladenylate (Ac-AMP) and then transfers the acetyl group to tRNA to form ac(4)C34.</text>
</comment>
<keyword evidence="4" id="KW-1185">Reference proteome</keyword>
<dbReference type="Gene3D" id="3.40.50.620">
    <property type="entry name" value="HUPs"/>
    <property type="match status" value="1"/>
</dbReference>
<gene>
    <name evidence="2" type="primary">tmcAL</name>
    <name evidence="3" type="ORF">A4V09_05040</name>
</gene>
<dbReference type="EMBL" id="CP015405">
    <property type="protein sequence ID" value="ANU75178.1"/>
    <property type="molecule type" value="Genomic_DNA"/>
</dbReference>
<comment type="subcellular location">
    <subcellularLocation>
        <location evidence="2">Cytoplasm</location>
    </subcellularLocation>
</comment>
<dbReference type="Pfam" id="PF05636">
    <property type="entry name" value="HIGH_NTase1"/>
    <property type="match status" value="1"/>
</dbReference>
<feature type="binding site" evidence="2">
    <location>
        <position position="165"/>
    </location>
    <ligand>
        <name>ATP</name>
        <dbReference type="ChEBI" id="CHEBI:30616"/>
    </ligand>
</feature>
<dbReference type="KEGG" id="byl:A4V09_05040"/>
<evidence type="ECO:0000256" key="1">
    <source>
        <dbReference type="ARBA" id="ARBA00022694"/>
    </source>
</evidence>
<dbReference type="GO" id="GO:0005737">
    <property type="term" value="C:cytoplasm"/>
    <property type="evidence" value="ECO:0007669"/>
    <property type="project" value="UniProtKB-SubCell"/>
</dbReference>
<feature type="binding site" evidence="2">
    <location>
        <position position="103"/>
    </location>
    <ligand>
        <name>ATP</name>
        <dbReference type="ChEBI" id="CHEBI:30616"/>
    </ligand>
</feature>